<protein>
    <submittedName>
        <fullName evidence="2">Uncharacterized protein</fullName>
    </submittedName>
</protein>
<dbReference type="Proteomes" id="UP000324222">
    <property type="component" value="Unassembled WGS sequence"/>
</dbReference>
<feature type="region of interest" description="Disordered" evidence="1">
    <location>
        <begin position="24"/>
        <end position="44"/>
    </location>
</feature>
<gene>
    <name evidence="2" type="ORF">E2C01_025417</name>
</gene>
<evidence type="ECO:0000313" key="2">
    <source>
        <dbReference type="EMBL" id="MPC32113.1"/>
    </source>
</evidence>
<comment type="caution">
    <text evidence="2">The sequence shown here is derived from an EMBL/GenBank/DDBJ whole genome shotgun (WGS) entry which is preliminary data.</text>
</comment>
<organism evidence="2 3">
    <name type="scientific">Portunus trituberculatus</name>
    <name type="common">Swimming crab</name>
    <name type="synonym">Neptunus trituberculatus</name>
    <dbReference type="NCBI Taxonomy" id="210409"/>
    <lineage>
        <taxon>Eukaryota</taxon>
        <taxon>Metazoa</taxon>
        <taxon>Ecdysozoa</taxon>
        <taxon>Arthropoda</taxon>
        <taxon>Crustacea</taxon>
        <taxon>Multicrustacea</taxon>
        <taxon>Malacostraca</taxon>
        <taxon>Eumalacostraca</taxon>
        <taxon>Eucarida</taxon>
        <taxon>Decapoda</taxon>
        <taxon>Pleocyemata</taxon>
        <taxon>Brachyura</taxon>
        <taxon>Eubrachyura</taxon>
        <taxon>Portunoidea</taxon>
        <taxon>Portunidae</taxon>
        <taxon>Portuninae</taxon>
        <taxon>Portunus</taxon>
    </lineage>
</organism>
<name>A0A5B7EGD9_PORTR</name>
<evidence type="ECO:0000313" key="3">
    <source>
        <dbReference type="Proteomes" id="UP000324222"/>
    </source>
</evidence>
<dbReference type="AlphaFoldDB" id="A0A5B7EGD9"/>
<reference evidence="2 3" key="1">
    <citation type="submission" date="2019-05" db="EMBL/GenBank/DDBJ databases">
        <title>Another draft genome of Portunus trituberculatus and its Hox gene families provides insights of decapod evolution.</title>
        <authorList>
            <person name="Jeong J.-H."/>
            <person name="Song I."/>
            <person name="Kim S."/>
            <person name="Choi T."/>
            <person name="Kim D."/>
            <person name="Ryu S."/>
            <person name="Kim W."/>
        </authorList>
    </citation>
    <scope>NUCLEOTIDE SEQUENCE [LARGE SCALE GENOMIC DNA]</scope>
    <source>
        <tissue evidence="2">Muscle</tissue>
    </source>
</reference>
<dbReference type="EMBL" id="VSRR010002566">
    <property type="protein sequence ID" value="MPC32113.1"/>
    <property type="molecule type" value="Genomic_DNA"/>
</dbReference>
<proteinExistence type="predicted"/>
<keyword evidence="3" id="KW-1185">Reference proteome</keyword>
<evidence type="ECO:0000256" key="1">
    <source>
        <dbReference type="SAM" id="MobiDB-lite"/>
    </source>
</evidence>
<accession>A0A5B7EGD9</accession>
<sequence length="62" mass="6704">MEGMGDETRVEVEDEVVEVGRGAEVQGSVEVEDGGQRHRGLGPFERLAPNSRAIAREKVVLA</sequence>